<evidence type="ECO:0000256" key="6">
    <source>
        <dbReference type="ARBA" id="ARBA00050038"/>
    </source>
</evidence>
<evidence type="ECO:0000256" key="3">
    <source>
        <dbReference type="ARBA" id="ARBA00022801"/>
    </source>
</evidence>
<dbReference type="InterPro" id="IPR036416">
    <property type="entry name" value="Pept_tRNA_hydro_sf"/>
</dbReference>
<dbReference type="PANTHER" id="PTHR17224">
    <property type="entry name" value="PEPTIDYL-TRNA HYDROLASE"/>
    <property type="match status" value="1"/>
</dbReference>
<feature type="site" description="Discriminates between blocked and unblocked aminoacyl-tRNA" evidence="7">
    <location>
        <position position="9"/>
    </location>
</feature>
<keyword evidence="4 7" id="KW-0694">RNA-binding</keyword>
<comment type="subcellular location">
    <subcellularLocation>
        <location evidence="7">Cytoplasm</location>
    </subcellularLocation>
</comment>
<dbReference type="InterPro" id="IPR001328">
    <property type="entry name" value="Pept_tRNA_hydro"/>
</dbReference>
<evidence type="ECO:0000313" key="10">
    <source>
        <dbReference type="EMBL" id="KKQ36966.1"/>
    </source>
</evidence>
<sequence length="187" mass="21711">MKLIVGLGNPGEKYEKTRHNVGFVVVDRLVEQLQVKSYGLSQEWEKSKKGKLQYIWFDVKEEKLELVKPLTFMNNSGYSVSYAYKKHSLSPDDLYIIHDDLDLTLGSFKIQKGKGPKEHNGLLSIYEKLGTKNFWHVRVGVDNRLIDKGQRTKGESYVLQNFTPEEKEVLEELSNKLTEELLKKIYE</sequence>
<proteinExistence type="inferred from homology"/>
<dbReference type="HAMAP" id="MF_00083">
    <property type="entry name" value="Pept_tRNA_hydro_bact"/>
    <property type="match status" value="1"/>
</dbReference>
<comment type="catalytic activity">
    <reaction evidence="7 8">
        <text>an N-acyl-L-alpha-aminoacyl-tRNA + H2O = an N-acyl-L-amino acid + a tRNA + H(+)</text>
        <dbReference type="Rhea" id="RHEA:54448"/>
        <dbReference type="Rhea" id="RHEA-COMP:10123"/>
        <dbReference type="Rhea" id="RHEA-COMP:13883"/>
        <dbReference type="ChEBI" id="CHEBI:15377"/>
        <dbReference type="ChEBI" id="CHEBI:15378"/>
        <dbReference type="ChEBI" id="CHEBI:59874"/>
        <dbReference type="ChEBI" id="CHEBI:78442"/>
        <dbReference type="ChEBI" id="CHEBI:138191"/>
        <dbReference type="EC" id="3.1.1.29"/>
    </reaction>
</comment>
<evidence type="ECO:0000256" key="9">
    <source>
        <dbReference type="RuleBase" id="RU004320"/>
    </source>
</evidence>
<evidence type="ECO:0000256" key="7">
    <source>
        <dbReference type="HAMAP-Rule" id="MF_00083"/>
    </source>
</evidence>
<evidence type="ECO:0000256" key="1">
    <source>
        <dbReference type="ARBA" id="ARBA00013260"/>
    </source>
</evidence>
<dbReference type="InterPro" id="IPR018171">
    <property type="entry name" value="Pept_tRNA_hydro_CS"/>
</dbReference>
<keyword evidence="7" id="KW-0963">Cytoplasm</keyword>
<evidence type="ECO:0000256" key="2">
    <source>
        <dbReference type="ARBA" id="ARBA00022555"/>
    </source>
</evidence>
<dbReference type="AlphaFoldDB" id="A0A0G0K8N1"/>
<dbReference type="GO" id="GO:0004045">
    <property type="term" value="F:peptidyl-tRNA hydrolase activity"/>
    <property type="evidence" value="ECO:0007669"/>
    <property type="project" value="UniProtKB-UniRule"/>
</dbReference>
<organism evidence="10 11">
    <name type="scientific">Candidatus Woesebacteria bacterium GW2011_GWA1_37_7</name>
    <dbReference type="NCBI Taxonomy" id="1618545"/>
    <lineage>
        <taxon>Bacteria</taxon>
        <taxon>Candidatus Woeseibacteriota</taxon>
    </lineage>
</organism>
<feature type="site" description="Stabilizes the basic form of H active site to accept a proton" evidence="7">
    <location>
        <position position="99"/>
    </location>
</feature>
<keyword evidence="2 7" id="KW-0820">tRNA-binding</keyword>
<feature type="binding site" evidence="7">
    <location>
        <position position="74"/>
    </location>
    <ligand>
        <name>tRNA</name>
        <dbReference type="ChEBI" id="CHEBI:17843"/>
    </ligand>
</feature>
<accession>A0A0G0K8N1</accession>
<feature type="binding site" evidence="7">
    <location>
        <position position="72"/>
    </location>
    <ligand>
        <name>tRNA</name>
        <dbReference type="ChEBI" id="CHEBI:17843"/>
    </ligand>
</feature>
<name>A0A0G0K8N1_9BACT</name>
<evidence type="ECO:0000256" key="5">
    <source>
        <dbReference type="ARBA" id="ARBA00038063"/>
    </source>
</evidence>
<comment type="subunit">
    <text evidence="7">Monomer.</text>
</comment>
<dbReference type="EMBL" id="LBTI01000031">
    <property type="protein sequence ID" value="KKQ36966.1"/>
    <property type="molecule type" value="Genomic_DNA"/>
</dbReference>
<dbReference type="GO" id="GO:0072344">
    <property type="term" value="P:rescue of stalled ribosome"/>
    <property type="evidence" value="ECO:0007669"/>
    <property type="project" value="UniProtKB-UniRule"/>
</dbReference>
<comment type="caution">
    <text evidence="10">The sequence shown here is derived from an EMBL/GenBank/DDBJ whole genome shotgun (WGS) entry which is preliminary data.</text>
</comment>
<comment type="function">
    <text evidence="7">Catalyzes the release of premature peptidyl moieties from peptidyl-tRNA molecules trapped in stalled 50S ribosomal subunits, and thus maintains levels of free tRNAs and 50S ribosomes.</text>
</comment>
<keyword evidence="3 7" id="KW-0378">Hydrolase</keyword>
<feature type="binding site" evidence="7">
    <location>
        <position position="14"/>
    </location>
    <ligand>
        <name>tRNA</name>
        <dbReference type="ChEBI" id="CHEBI:17843"/>
    </ligand>
</feature>
<dbReference type="Proteomes" id="UP000034591">
    <property type="component" value="Unassembled WGS sequence"/>
</dbReference>
<dbReference type="GO" id="GO:0000049">
    <property type="term" value="F:tRNA binding"/>
    <property type="evidence" value="ECO:0007669"/>
    <property type="project" value="UniProtKB-UniRule"/>
</dbReference>
<feature type="active site" description="Proton acceptor" evidence="7">
    <location>
        <position position="19"/>
    </location>
</feature>
<dbReference type="Gene3D" id="3.40.50.1470">
    <property type="entry name" value="Peptidyl-tRNA hydrolase"/>
    <property type="match status" value="1"/>
</dbReference>
<dbReference type="CDD" id="cd00462">
    <property type="entry name" value="PTH"/>
    <property type="match status" value="1"/>
</dbReference>
<protein>
    <recommendedName>
        <fullName evidence="6 7">Peptidyl-tRNA hydrolase</fullName>
        <shortName evidence="7">Pth</shortName>
        <ecNumber evidence="1 7">3.1.1.29</ecNumber>
    </recommendedName>
</protein>
<dbReference type="NCBIfam" id="TIGR00447">
    <property type="entry name" value="pth"/>
    <property type="match status" value="1"/>
</dbReference>
<dbReference type="STRING" id="1618545.US53_C0031G0013"/>
<feature type="binding site" evidence="7">
    <location>
        <position position="120"/>
    </location>
    <ligand>
        <name>tRNA</name>
        <dbReference type="ChEBI" id="CHEBI:17843"/>
    </ligand>
</feature>
<dbReference type="SUPFAM" id="SSF53178">
    <property type="entry name" value="Peptidyl-tRNA hydrolase-like"/>
    <property type="match status" value="1"/>
</dbReference>
<dbReference type="PROSITE" id="PS01195">
    <property type="entry name" value="PEPT_TRNA_HYDROL_1"/>
    <property type="match status" value="1"/>
</dbReference>
<comment type="similarity">
    <text evidence="5 7 9">Belongs to the PTH family.</text>
</comment>
<dbReference type="GO" id="GO:0005737">
    <property type="term" value="C:cytoplasm"/>
    <property type="evidence" value="ECO:0007669"/>
    <property type="project" value="UniProtKB-SubCell"/>
</dbReference>
<dbReference type="Pfam" id="PF01195">
    <property type="entry name" value="Pept_tRNA_hydro"/>
    <property type="match status" value="1"/>
</dbReference>
<reference evidence="10 11" key="1">
    <citation type="journal article" date="2015" name="Nature">
        <title>rRNA introns, odd ribosomes, and small enigmatic genomes across a large radiation of phyla.</title>
        <authorList>
            <person name="Brown C.T."/>
            <person name="Hug L.A."/>
            <person name="Thomas B.C."/>
            <person name="Sharon I."/>
            <person name="Castelle C.J."/>
            <person name="Singh A."/>
            <person name="Wilkins M.J."/>
            <person name="Williams K.H."/>
            <person name="Banfield J.F."/>
        </authorList>
    </citation>
    <scope>NUCLEOTIDE SEQUENCE [LARGE SCALE GENOMIC DNA]</scope>
</reference>
<comment type="function">
    <text evidence="7">Hydrolyzes ribosome-free peptidyl-tRNAs (with 1 or more amino acids incorporated), which drop off the ribosome during protein synthesis, or as a result of ribosome stalling.</text>
</comment>
<evidence type="ECO:0000313" key="11">
    <source>
        <dbReference type="Proteomes" id="UP000034591"/>
    </source>
</evidence>
<dbReference type="PANTHER" id="PTHR17224:SF1">
    <property type="entry name" value="PEPTIDYL-TRNA HYDROLASE"/>
    <property type="match status" value="1"/>
</dbReference>
<dbReference type="GO" id="GO:0006515">
    <property type="term" value="P:protein quality control for misfolded or incompletely synthesized proteins"/>
    <property type="evidence" value="ECO:0007669"/>
    <property type="project" value="UniProtKB-UniRule"/>
</dbReference>
<dbReference type="EC" id="3.1.1.29" evidence="1 7"/>
<evidence type="ECO:0000256" key="8">
    <source>
        <dbReference type="RuleBase" id="RU000673"/>
    </source>
</evidence>
<gene>
    <name evidence="7" type="primary">pth</name>
    <name evidence="10" type="ORF">US53_C0031G0013</name>
</gene>
<dbReference type="PATRIC" id="fig|1618545.3.peg.494"/>
<evidence type="ECO:0000256" key="4">
    <source>
        <dbReference type="ARBA" id="ARBA00022884"/>
    </source>
</evidence>